<evidence type="ECO:0000313" key="4">
    <source>
        <dbReference type="Proteomes" id="UP000239735"/>
    </source>
</evidence>
<evidence type="ECO:0008006" key="5">
    <source>
        <dbReference type="Google" id="ProtNLM"/>
    </source>
</evidence>
<feature type="compositionally biased region" description="Polar residues" evidence="1">
    <location>
        <begin position="29"/>
        <end position="38"/>
    </location>
</feature>
<evidence type="ECO:0000313" key="3">
    <source>
        <dbReference type="EMBL" id="SPE19280.1"/>
    </source>
</evidence>
<gene>
    <name evidence="3" type="ORF">SBA5_220126</name>
</gene>
<proteinExistence type="predicted"/>
<evidence type="ECO:0000256" key="1">
    <source>
        <dbReference type="SAM" id="MobiDB-lite"/>
    </source>
</evidence>
<reference evidence="4" key="1">
    <citation type="submission" date="2018-02" db="EMBL/GenBank/DDBJ databases">
        <authorList>
            <person name="Hausmann B."/>
        </authorList>
    </citation>
    <scope>NUCLEOTIDE SEQUENCE [LARGE SCALE GENOMIC DNA]</scope>
    <source>
        <strain evidence="4">Peat soil MAG SbA5</strain>
    </source>
</reference>
<protein>
    <recommendedName>
        <fullName evidence="5">TrbI/VirB10 family protein</fullName>
    </recommendedName>
</protein>
<dbReference type="AlphaFoldDB" id="A0A2N9L7N9"/>
<dbReference type="OrthoDB" id="120738at2"/>
<feature type="chain" id="PRO_5014647238" description="TrbI/VirB10 family protein" evidence="2">
    <location>
        <begin position="26"/>
        <end position="312"/>
    </location>
</feature>
<keyword evidence="2" id="KW-0732">Signal</keyword>
<evidence type="ECO:0000256" key="2">
    <source>
        <dbReference type="SAM" id="SignalP"/>
    </source>
</evidence>
<sequence>MFLPQSWLRAAGFAAVFAAGSIFCAAQTPAQPESAGNDSTASTAHAPAAGSSSPATASATPAAAQPASDAVGIAPEKKIYTVPAGTKVLLELRSAINTKSAKAGDGVYLSSTFPVVVGNRVMIPTGVYVQGMVDRVQRGGRVKGKAQLDMHFTSIIFPNGTVVEIPGVVDSLPGAKKQTVKNDGEGTIQQDGDKGRNAGRTVEIALPSGAGVGTIGGAASGHPIEGGLAGLGAGLATVGIVSLFTRNADVDIPAGTQLEMILQRPLLLEEDNLAGVAQPGAAPVLVPAANQPKPIERRRPRILCPAGGLGCE</sequence>
<name>A0A2N9L7N9_9BACT</name>
<organism evidence="3 4">
    <name type="scientific">Candidatus Sulfuritelmatomonas gaucii</name>
    <dbReference type="NCBI Taxonomy" id="2043161"/>
    <lineage>
        <taxon>Bacteria</taxon>
        <taxon>Pseudomonadati</taxon>
        <taxon>Acidobacteriota</taxon>
        <taxon>Terriglobia</taxon>
        <taxon>Terriglobales</taxon>
        <taxon>Acidobacteriaceae</taxon>
        <taxon>Candidatus Sulfuritelmatomonas</taxon>
    </lineage>
</organism>
<feature type="signal peptide" evidence="2">
    <location>
        <begin position="1"/>
        <end position="25"/>
    </location>
</feature>
<dbReference type="Proteomes" id="UP000239735">
    <property type="component" value="Unassembled WGS sequence"/>
</dbReference>
<feature type="compositionally biased region" description="Low complexity" evidence="1">
    <location>
        <begin position="39"/>
        <end position="61"/>
    </location>
</feature>
<accession>A0A2N9L7N9</accession>
<dbReference type="EMBL" id="OKRB01000078">
    <property type="protein sequence ID" value="SPE19280.1"/>
    <property type="molecule type" value="Genomic_DNA"/>
</dbReference>
<feature type="region of interest" description="Disordered" evidence="1">
    <location>
        <begin position="29"/>
        <end position="61"/>
    </location>
</feature>